<dbReference type="Gene3D" id="4.10.240.10">
    <property type="entry name" value="Zn(2)-C6 fungal-type DNA-binding domain"/>
    <property type="match status" value="2"/>
</dbReference>
<dbReference type="SUPFAM" id="SSF57701">
    <property type="entry name" value="Zn2/Cys6 DNA-binding domain"/>
    <property type="match status" value="2"/>
</dbReference>
<feature type="domain" description="Zn(2)-C6 fungal-type" evidence="2">
    <location>
        <begin position="186"/>
        <end position="218"/>
    </location>
</feature>
<proteinExistence type="predicted"/>
<dbReference type="CDD" id="cd00067">
    <property type="entry name" value="GAL4"/>
    <property type="match status" value="2"/>
</dbReference>
<evidence type="ECO:0000256" key="1">
    <source>
        <dbReference type="SAM" id="MobiDB-lite"/>
    </source>
</evidence>
<dbReference type="AlphaFoldDB" id="A0AB34IZP5"/>
<name>A0AB34IZP5_PRYPA</name>
<dbReference type="PROSITE" id="PS50048">
    <property type="entry name" value="ZN2_CY6_FUNGAL_2"/>
    <property type="match status" value="2"/>
</dbReference>
<evidence type="ECO:0000313" key="4">
    <source>
        <dbReference type="Proteomes" id="UP001515480"/>
    </source>
</evidence>
<comment type="caution">
    <text evidence="3">The sequence shown here is derived from an EMBL/GenBank/DDBJ whole genome shotgun (WGS) entry which is preliminary data.</text>
</comment>
<keyword evidence="4" id="KW-1185">Reference proteome</keyword>
<reference evidence="3 4" key="1">
    <citation type="journal article" date="2024" name="Science">
        <title>Giant polyketide synthase enzymes in the biosynthesis of giant marine polyether toxins.</title>
        <authorList>
            <person name="Fallon T.R."/>
            <person name="Shende V.V."/>
            <person name="Wierzbicki I.H."/>
            <person name="Pendleton A.L."/>
            <person name="Watervoot N.F."/>
            <person name="Auber R.P."/>
            <person name="Gonzalez D.J."/>
            <person name="Wisecaver J.H."/>
            <person name="Moore B.S."/>
        </authorList>
    </citation>
    <scope>NUCLEOTIDE SEQUENCE [LARGE SCALE GENOMIC DNA]</scope>
    <source>
        <strain evidence="3 4">12B1</strain>
    </source>
</reference>
<feature type="region of interest" description="Disordered" evidence="1">
    <location>
        <begin position="21"/>
        <end position="40"/>
    </location>
</feature>
<dbReference type="SMART" id="SM00066">
    <property type="entry name" value="GAL4"/>
    <property type="match status" value="2"/>
</dbReference>
<dbReference type="Proteomes" id="UP001515480">
    <property type="component" value="Unassembled WGS sequence"/>
</dbReference>
<accession>A0AB34IZP5</accession>
<sequence length="321" mass="33908">MRAPLPAHTRDECMTAASDLPLHKDDSSATSTVVSREQEERIPLAEARLAPASAEGGFLEDRAVRSADSCATAHCILELSRSSTFDECGTALLESAQHGVPRMAISAEGRAADCGATAPGDSCTVGRELLTSGAAEPDGSTSLTMKHACQHCRSSKTACSEVRPCIRCTRLGLECVPFSEELRKRACTVCHRSKVSCKRGSAPGQCMRCESLGVECIARDPVALRGTKRRRRGAAEDLLSLASGKAAGVADDVRALTISMPQVLHWDLASAPLGTTLKFRSDDIDAQPHSGYAMFAPPSVAFSIPEGSLRTAVEAAVVQGR</sequence>
<dbReference type="GO" id="GO:0000981">
    <property type="term" value="F:DNA-binding transcription factor activity, RNA polymerase II-specific"/>
    <property type="evidence" value="ECO:0007669"/>
    <property type="project" value="InterPro"/>
</dbReference>
<evidence type="ECO:0000259" key="2">
    <source>
        <dbReference type="PROSITE" id="PS50048"/>
    </source>
</evidence>
<dbReference type="InterPro" id="IPR036864">
    <property type="entry name" value="Zn2-C6_fun-type_DNA-bd_sf"/>
</dbReference>
<dbReference type="GO" id="GO:0008270">
    <property type="term" value="F:zinc ion binding"/>
    <property type="evidence" value="ECO:0007669"/>
    <property type="project" value="InterPro"/>
</dbReference>
<feature type="domain" description="Zn(2)-C6 fungal-type" evidence="2">
    <location>
        <begin position="148"/>
        <end position="176"/>
    </location>
</feature>
<gene>
    <name evidence="3" type="ORF">AB1Y20_004589</name>
</gene>
<organism evidence="3 4">
    <name type="scientific">Prymnesium parvum</name>
    <name type="common">Toxic golden alga</name>
    <dbReference type="NCBI Taxonomy" id="97485"/>
    <lineage>
        <taxon>Eukaryota</taxon>
        <taxon>Haptista</taxon>
        <taxon>Haptophyta</taxon>
        <taxon>Prymnesiophyceae</taxon>
        <taxon>Prymnesiales</taxon>
        <taxon>Prymnesiaceae</taxon>
        <taxon>Prymnesium</taxon>
    </lineage>
</organism>
<dbReference type="Pfam" id="PF00172">
    <property type="entry name" value="Zn_clus"/>
    <property type="match status" value="2"/>
</dbReference>
<evidence type="ECO:0000313" key="3">
    <source>
        <dbReference type="EMBL" id="KAL1508488.1"/>
    </source>
</evidence>
<dbReference type="EMBL" id="JBGBPQ010000016">
    <property type="protein sequence ID" value="KAL1508488.1"/>
    <property type="molecule type" value="Genomic_DNA"/>
</dbReference>
<dbReference type="InterPro" id="IPR001138">
    <property type="entry name" value="Zn2Cys6_DnaBD"/>
</dbReference>
<dbReference type="PROSITE" id="PS00463">
    <property type="entry name" value="ZN2_CY6_FUNGAL_1"/>
    <property type="match status" value="2"/>
</dbReference>
<protein>
    <recommendedName>
        <fullName evidence="2">Zn(2)-C6 fungal-type domain-containing protein</fullName>
    </recommendedName>
</protein>